<dbReference type="AlphaFoldDB" id="A0A210QQ72"/>
<reference evidence="2 3" key="1">
    <citation type="journal article" date="2017" name="Nat. Ecol. Evol.">
        <title>Scallop genome provides insights into evolution of bilaterian karyotype and development.</title>
        <authorList>
            <person name="Wang S."/>
            <person name="Zhang J."/>
            <person name="Jiao W."/>
            <person name="Li J."/>
            <person name="Xun X."/>
            <person name="Sun Y."/>
            <person name="Guo X."/>
            <person name="Huan P."/>
            <person name="Dong B."/>
            <person name="Zhang L."/>
            <person name="Hu X."/>
            <person name="Sun X."/>
            <person name="Wang J."/>
            <person name="Zhao C."/>
            <person name="Wang Y."/>
            <person name="Wang D."/>
            <person name="Huang X."/>
            <person name="Wang R."/>
            <person name="Lv J."/>
            <person name="Li Y."/>
            <person name="Zhang Z."/>
            <person name="Liu B."/>
            <person name="Lu W."/>
            <person name="Hui Y."/>
            <person name="Liang J."/>
            <person name="Zhou Z."/>
            <person name="Hou R."/>
            <person name="Li X."/>
            <person name="Liu Y."/>
            <person name="Li H."/>
            <person name="Ning X."/>
            <person name="Lin Y."/>
            <person name="Zhao L."/>
            <person name="Xing Q."/>
            <person name="Dou J."/>
            <person name="Li Y."/>
            <person name="Mao J."/>
            <person name="Guo H."/>
            <person name="Dou H."/>
            <person name="Li T."/>
            <person name="Mu C."/>
            <person name="Jiang W."/>
            <person name="Fu Q."/>
            <person name="Fu X."/>
            <person name="Miao Y."/>
            <person name="Liu J."/>
            <person name="Yu Q."/>
            <person name="Li R."/>
            <person name="Liao H."/>
            <person name="Li X."/>
            <person name="Kong Y."/>
            <person name="Jiang Z."/>
            <person name="Chourrout D."/>
            <person name="Li R."/>
            <person name="Bao Z."/>
        </authorList>
    </citation>
    <scope>NUCLEOTIDE SEQUENCE [LARGE SCALE GENOMIC DNA]</scope>
    <source>
        <strain evidence="2 3">PY_sf001</strain>
    </source>
</reference>
<protein>
    <recommendedName>
        <fullName evidence="4">Secreted protein</fullName>
    </recommendedName>
</protein>
<feature type="signal peptide" evidence="1">
    <location>
        <begin position="1"/>
        <end position="21"/>
    </location>
</feature>
<organism evidence="2 3">
    <name type="scientific">Mizuhopecten yessoensis</name>
    <name type="common">Japanese scallop</name>
    <name type="synonym">Patinopecten yessoensis</name>
    <dbReference type="NCBI Taxonomy" id="6573"/>
    <lineage>
        <taxon>Eukaryota</taxon>
        <taxon>Metazoa</taxon>
        <taxon>Spiralia</taxon>
        <taxon>Lophotrochozoa</taxon>
        <taxon>Mollusca</taxon>
        <taxon>Bivalvia</taxon>
        <taxon>Autobranchia</taxon>
        <taxon>Pteriomorphia</taxon>
        <taxon>Pectinida</taxon>
        <taxon>Pectinoidea</taxon>
        <taxon>Pectinidae</taxon>
        <taxon>Mizuhopecten</taxon>
    </lineage>
</organism>
<evidence type="ECO:0000313" key="3">
    <source>
        <dbReference type="Proteomes" id="UP000242188"/>
    </source>
</evidence>
<feature type="chain" id="PRO_5013075184" description="Secreted protein" evidence="1">
    <location>
        <begin position="22"/>
        <end position="132"/>
    </location>
</feature>
<proteinExistence type="predicted"/>
<comment type="caution">
    <text evidence="2">The sequence shown here is derived from an EMBL/GenBank/DDBJ whole genome shotgun (WGS) entry which is preliminary data.</text>
</comment>
<name>A0A210QQ72_MIZYE</name>
<dbReference type="Proteomes" id="UP000242188">
    <property type="component" value="Unassembled WGS sequence"/>
</dbReference>
<evidence type="ECO:0008006" key="4">
    <source>
        <dbReference type="Google" id="ProtNLM"/>
    </source>
</evidence>
<keyword evidence="1" id="KW-0732">Signal</keyword>
<accession>A0A210QQ72</accession>
<keyword evidence="3" id="KW-1185">Reference proteome</keyword>
<dbReference type="OrthoDB" id="10069396at2759"/>
<dbReference type="EMBL" id="NEDP02002420">
    <property type="protein sequence ID" value="OWF50848.1"/>
    <property type="molecule type" value="Genomic_DNA"/>
</dbReference>
<sequence length="132" mass="14764">MELNYIIVFHFFHFIASSVGSVQPPDVATTTKESGPASHPGVVGWHHRLNGKAGRANLPFYILVPLLLKEGSLVSVQMRLVSESSLQRHQRTTYRRIQGKVAELWDQDAISTSAFLKRVGHVYAPRATVEQQ</sequence>
<evidence type="ECO:0000313" key="2">
    <source>
        <dbReference type="EMBL" id="OWF50848.1"/>
    </source>
</evidence>
<gene>
    <name evidence="2" type="ORF">KP79_PYT13810</name>
</gene>
<evidence type="ECO:0000256" key="1">
    <source>
        <dbReference type="SAM" id="SignalP"/>
    </source>
</evidence>